<dbReference type="VEuPathDB" id="VectorBase:ISCW001380"/>
<dbReference type="EMBL" id="ABJB010192296">
    <property type="status" value="NOT_ANNOTATED_CDS"/>
    <property type="molecule type" value="Genomic_DNA"/>
</dbReference>
<reference evidence="3" key="2">
    <citation type="submission" date="2020-05" db="UniProtKB">
        <authorList>
            <consortium name="EnsemblMetazoa"/>
        </authorList>
    </citation>
    <scope>IDENTIFICATION</scope>
    <source>
        <strain evidence="3">wikel</strain>
    </source>
</reference>
<dbReference type="PaxDb" id="6945-B7P4C5"/>
<dbReference type="InParanoid" id="B7P4C5"/>
<gene>
    <name evidence="2" type="ORF">IscW_ISCW001380</name>
</gene>
<reference evidence="2 4" key="1">
    <citation type="submission" date="2008-03" db="EMBL/GenBank/DDBJ databases">
        <title>Annotation of Ixodes scapularis.</title>
        <authorList>
            <consortium name="Ixodes scapularis Genome Project Consortium"/>
            <person name="Caler E."/>
            <person name="Hannick L.I."/>
            <person name="Bidwell S."/>
            <person name="Joardar V."/>
            <person name="Thiagarajan M."/>
            <person name="Amedeo P."/>
            <person name="Galinsky K.J."/>
            <person name="Schobel S."/>
            <person name="Inman J."/>
            <person name="Hostetler J."/>
            <person name="Miller J."/>
            <person name="Hammond M."/>
            <person name="Megy K."/>
            <person name="Lawson D."/>
            <person name="Kodira C."/>
            <person name="Sutton G."/>
            <person name="Meyer J."/>
            <person name="Hill C.A."/>
            <person name="Birren B."/>
            <person name="Nene V."/>
            <person name="Collins F."/>
            <person name="Alarcon-Chaidez F."/>
            <person name="Wikel S."/>
            <person name="Strausberg R."/>
        </authorList>
    </citation>
    <scope>NUCLEOTIDE SEQUENCE [LARGE SCALE GENOMIC DNA]</scope>
    <source>
        <strain evidence="4">Wikel</strain>
        <strain evidence="2">Wikel colony</strain>
    </source>
</reference>
<evidence type="ECO:0000313" key="2">
    <source>
        <dbReference type="EMBL" id="EEC01447.1"/>
    </source>
</evidence>
<dbReference type="HOGENOM" id="CLU_1416589_0_0_1"/>
<feature type="transmembrane region" description="Helical" evidence="1">
    <location>
        <begin position="164"/>
        <end position="183"/>
    </location>
</feature>
<name>B7P4C5_IXOSC</name>
<dbReference type="EnsemblMetazoa" id="ISCW001380-RA">
    <property type="protein sequence ID" value="ISCW001380-PA"/>
    <property type="gene ID" value="ISCW001380"/>
</dbReference>
<accession>B7P4C5</accession>
<dbReference type="OrthoDB" id="6430902at2759"/>
<evidence type="ECO:0000313" key="3">
    <source>
        <dbReference type="EnsemblMetazoa" id="ISCW001380-PA"/>
    </source>
</evidence>
<dbReference type="Proteomes" id="UP000001555">
    <property type="component" value="Unassembled WGS sequence"/>
</dbReference>
<dbReference type="EMBL" id="DS634871">
    <property type="protein sequence ID" value="EEC01447.1"/>
    <property type="molecule type" value="Genomic_DNA"/>
</dbReference>
<dbReference type="EMBL" id="ABJB010006501">
    <property type="status" value="NOT_ANNOTATED_CDS"/>
    <property type="molecule type" value="Genomic_DNA"/>
</dbReference>
<evidence type="ECO:0000256" key="1">
    <source>
        <dbReference type="SAM" id="Phobius"/>
    </source>
</evidence>
<dbReference type="EMBL" id="ABJB010982293">
    <property type="status" value="NOT_ANNOTATED_CDS"/>
    <property type="molecule type" value="Genomic_DNA"/>
</dbReference>
<dbReference type="EMBL" id="ABJB010074584">
    <property type="status" value="NOT_ANNOTATED_CDS"/>
    <property type="molecule type" value="Genomic_DNA"/>
</dbReference>
<dbReference type="VEuPathDB" id="VectorBase:ISCP_002832"/>
<protein>
    <submittedName>
        <fullName evidence="2 3">Uncharacterized protein</fullName>
    </submittedName>
</protein>
<organism>
    <name type="scientific">Ixodes scapularis</name>
    <name type="common">Black-legged tick</name>
    <name type="synonym">Deer tick</name>
    <dbReference type="NCBI Taxonomy" id="6945"/>
    <lineage>
        <taxon>Eukaryota</taxon>
        <taxon>Metazoa</taxon>
        <taxon>Ecdysozoa</taxon>
        <taxon>Arthropoda</taxon>
        <taxon>Chelicerata</taxon>
        <taxon>Arachnida</taxon>
        <taxon>Acari</taxon>
        <taxon>Parasitiformes</taxon>
        <taxon>Ixodida</taxon>
        <taxon>Ixodoidea</taxon>
        <taxon>Ixodidae</taxon>
        <taxon>Ixodinae</taxon>
        <taxon>Ixodes</taxon>
    </lineage>
</organism>
<keyword evidence="1" id="KW-0472">Membrane</keyword>
<evidence type="ECO:0000313" key="4">
    <source>
        <dbReference type="Proteomes" id="UP000001555"/>
    </source>
</evidence>
<proteinExistence type="predicted"/>
<keyword evidence="1" id="KW-0812">Transmembrane</keyword>
<dbReference type="EMBL" id="ABJB010877652">
    <property type="status" value="NOT_ANNOTATED_CDS"/>
    <property type="molecule type" value="Genomic_DNA"/>
</dbReference>
<dbReference type="VEuPathDB" id="VectorBase:ISCI001380"/>
<sequence length="192" mass="21429">MTSENSASSHSKVTLRTHWSQIQIEPHGDEVLTLTFLFCMFDRLASTGDIFNPLSSETSWQKDQRVQRDHLPGTAYTGSPRSGCEVLREVSLEAHSTCLRCDGVCQKGDRMRTTEAMFWSSYSAVASPSIQEEIFVQKSAPSTVWFTKTASVDEGATKITRRQWLIAGLIYAGNFCAAMSFSLQAPFFPKKL</sequence>
<keyword evidence="4" id="KW-1185">Reference proteome</keyword>
<dbReference type="EMBL" id="ABJB011033302">
    <property type="status" value="NOT_ANNOTATED_CDS"/>
    <property type="molecule type" value="Genomic_DNA"/>
</dbReference>
<keyword evidence="1" id="KW-1133">Transmembrane helix</keyword>
<dbReference type="AlphaFoldDB" id="B7P4C5"/>